<feature type="transmembrane region" description="Helical" evidence="6">
    <location>
        <begin position="7"/>
        <end position="27"/>
    </location>
</feature>
<keyword evidence="3 6" id="KW-0812">Transmembrane</keyword>
<dbReference type="EMBL" id="JACSNQ010000008">
    <property type="protein sequence ID" value="MBM6774916.1"/>
    <property type="molecule type" value="Genomic_DNA"/>
</dbReference>
<comment type="subcellular location">
    <subcellularLocation>
        <location evidence="1">Cell membrane</location>
        <topology evidence="1">Multi-pass membrane protein</topology>
    </subcellularLocation>
</comment>
<comment type="caution">
    <text evidence="7">The sequence shown here is derived from an EMBL/GenBank/DDBJ whole genome shotgun (WGS) entry which is preliminary data.</text>
</comment>
<evidence type="ECO:0000313" key="7">
    <source>
        <dbReference type="EMBL" id="MBM6774916.1"/>
    </source>
</evidence>
<evidence type="ECO:0000256" key="3">
    <source>
        <dbReference type="ARBA" id="ARBA00022692"/>
    </source>
</evidence>
<accession>A0ABS2F1Q7</accession>
<evidence type="ECO:0008006" key="9">
    <source>
        <dbReference type="Google" id="ProtNLM"/>
    </source>
</evidence>
<dbReference type="PANTHER" id="PTHR30250:SF26">
    <property type="entry name" value="PSMA PROTEIN"/>
    <property type="match status" value="1"/>
</dbReference>
<feature type="transmembrane region" description="Helical" evidence="6">
    <location>
        <begin position="338"/>
        <end position="360"/>
    </location>
</feature>
<feature type="transmembrane region" description="Helical" evidence="6">
    <location>
        <begin position="394"/>
        <end position="411"/>
    </location>
</feature>
<name>A0ABS2F1Q7_9ACTN</name>
<sequence length="497" mass="53835">MYSQLKAGAAISYAAVAFNTLAGLLYTPWMISCIGSDDYGLYTLAISVVNFFLLDFGLGDAVSRFMSKYYAEGRDELVAGFLGIVFKVYLIITAAIAIVLLIIYINIDAIYAGLGPHQLQVFRGLYLIVALYSLFSFPFSPLSGILTAKERFVALNLCNLAQKVGTVALIVVALLLGWGVYALVAVNALVSVAVTLVKLFIVSKWTDVTVNVGSWDSGTAGQVIGFSVWVTVSQICQRLIFSIMPSIIAMTSSTIEVTLFGLASSLEGYVYTVAAALNGMFMPKVSRSLAGEDEGLQSLMIRIGRIQLYIIGFIFVCFLAIGTRFVDCWMGEGYEPLWACTVLLILPSVFELPQLIGGTAITASGHVKEKSIVFIGMAACNIALGFVLTRFLGAFGGCVSICVAYFLRTLGENVLYKMKLGIDLSSFFIQTFLRWLAPAVITLTGGCVVSALLPVEGWAGFVICGVIAFLVYAMTCWMFAFDDYEKNLVKGLFARTQ</sequence>
<feature type="transmembrane region" description="Helical" evidence="6">
    <location>
        <begin position="39"/>
        <end position="58"/>
    </location>
</feature>
<feature type="transmembrane region" description="Helical" evidence="6">
    <location>
        <begin position="458"/>
        <end position="480"/>
    </location>
</feature>
<evidence type="ECO:0000313" key="8">
    <source>
        <dbReference type="Proteomes" id="UP000712527"/>
    </source>
</evidence>
<keyword evidence="4 6" id="KW-1133">Transmembrane helix</keyword>
<dbReference type="InterPro" id="IPR050833">
    <property type="entry name" value="Poly_Biosynth_Transport"/>
</dbReference>
<evidence type="ECO:0000256" key="6">
    <source>
        <dbReference type="SAM" id="Phobius"/>
    </source>
</evidence>
<dbReference type="RefSeq" id="WP_204793261.1">
    <property type="nucleotide sequence ID" value="NZ_JACSNQ010000008.1"/>
</dbReference>
<dbReference type="PANTHER" id="PTHR30250">
    <property type="entry name" value="PST FAMILY PREDICTED COLANIC ACID TRANSPORTER"/>
    <property type="match status" value="1"/>
</dbReference>
<feature type="transmembrane region" description="Helical" evidence="6">
    <location>
        <begin position="432"/>
        <end position="452"/>
    </location>
</feature>
<evidence type="ECO:0000256" key="4">
    <source>
        <dbReference type="ARBA" id="ARBA00022989"/>
    </source>
</evidence>
<protein>
    <recommendedName>
        <fullName evidence="9">Polysaccharide biosynthesis protein</fullName>
    </recommendedName>
</protein>
<feature type="transmembrane region" description="Helical" evidence="6">
    <location>
        <begin position="372"/>
        <end position="388"/>
    </location>
</feature>
<evidence type="ECO:0000256" key="5">
    <source>
        <dbReference type="ARBA" id="ARBA00023136"/>
    </source>
</evidence>
<gene>
    <name evidence="7" type="ORF">H9X80_05100</name>
</gene>
<organism evidence="7 8">
    <name type="scientific">Olsenella profusa</name>
    <dbReference type="NCBI Taxonomy" id="138595"/>
    <lineage>
        <taxon>Bacteria</taxon>
        <taxon>Bacillati</taxon>
        <taxon>Actinomycetota</taxon>
        <taxon>Coriobacteriia</taxon>
        <taxon>Coriobacteriales</taxon>
        <taxon>Atopobiaceae</taxon>
        <taxon>Olsenella</taxon>
    </lineage>
</organism>
<reference evidence="7 8" key="1">
    <citation type="journal article" date="2021" name="Sci. Rep.">
        <title>The distribution of antibiotic resistance genes in chicken gut microbiota commensals.</title>
        <authorList>
            <person name="Juricova H."/>
            <person name="Matiasovicova J."/>
            <person name="Kubasova T."/>
            <person name="Cejkova D."/>
            <person name="Rychlik I."/>
        </authorList>
    </citation>
    <scope>NUCLEOTIDE SEQUENCE [LARGE SCALE GENOMIC DNA]</scope>
    <source>
        <strain evidence="7 8">An794</strain>
    </source>
</reference>
<evidence type="ECO:0000256" key="2">
    <source>
        <dbReference type="ARBA" id="ARBA00022475"/>
    </source>
</evidence>
<evidence type="ECO:0000256" key="1">
    <source>
        <dbReference type="ARBA" id="ARBA00004651"/>
    </source>
</evidence>
<feature type="transmembrane region" description="Helical" evidence="6">
    <location>
        <begin position="79"/>
        <end position="105"/>
    </location>
</feature>
<dbReference type="PROSITE" id="PS51257">
    <property type="entry name" value="PROKAR_LIPOPROTEIN"/>
    <property type="match status" value="1"/>
</dbReference>
<keyword evidence="2" id="KW-1003">Cell membrane</keyword>
<proteinExistence type="predicted"/>
<feature type="transmembrane region" description="Helical" evidence="6">
    <location>
        <begin position="167"/>
        <end position="200"/>
    </location>
</feature>
<feature type="transmembrane region" description="Helical" evidence="6">
    <location>
        <begin position="306"/>
        <end position="326"/>
    </location>
</feature>
<feature type="transmembrane region" description="Helical" evidence="6">
    <location>
        <begin position="125"/>
        <end position="146"/>
    </location>
</feature>
<keyword evidence="5 6" id="KW-0472">Membrane</keyword>
<dbReference type="Proteomes" id="UP000712527">
    <property type="component" value="Unassembled WGS sequence"/>
</dbReference>
<keyword evidence="8" id="KW-1185">Reference proteome</keyword>
<dbReference type="Pfam" id="PF13440">
    <property type="entry name" value="Polysacc_synt_3"/>
    <property type="match status" value="1"/>
</dbReference>